<name>A0A927BZH1_9BACL</name>
<feature type="domain" description="Phospholipase C/D" evidence="1">
    <location>
        <begin position="7"/>
        <end position="148"/>
    </location>
</feature>
<reference evidence="2" key="1">
    <citation type="submission" date="2020-09" db="EMBL/GenBank/DDBJ databases">
        <title>A novel bacterium of genus Paenibacillus, isolated from South China Sea.</title>
        <authorList>
            <person name="Huang H."/>
            <person name="Mo K."/>
            <person name="Hu Y."/>
        </authorList>
    </citation>
    <scope>NUCLEOTIDE SEQUENCE</scope>
    <source>
        <strain evidence="2">IB182496</strain>
    </source>
</reference>
<dbReference type="RefSeq" id="WP_190921539.1">
    <property type="nucleotide sequence ID" value="NZ_JACXIZ010000066.1"/>
</dbReference>
<organism evidence="2 3">
    <name type="scientific">Paenibacillus sabuli</name>
    <dbReference type="NCBI Taxonomy" id="2772509"/>
    <lineage>
        <taxon>Bacteria</taxon>
        <taxon>Bacillati</taxon>
        <taxon>Bacillota</taxon>
        <taxon>Bacilli</taxon>
        <taxon>Bacillales</taxon>
        <taxon>Paenibacillaceae</taxon>
        <taxon>Paenibacillus</taxon>
    </lineage>
</organism>
<dbReference type="EMBL" id="JACXIZ010000066">
    <property type="protein sequence ID" value="MBD2848440.1"/>
    <property type="molecule type" value="Genomic_DNA"/>
</dbReference>
<proteinExistence type="predicted"/>
<keyword evidence="3" id="KW-1185">Reference proteome</keyword>
<sequence length="302" mass="34712">MPNVWAHLIFGGQVLEALDEHSLIERPEHRKLFHWGCQGPDFLFYHQFVPWRKSRAMNALGAGMHRTHCGKVLMDMLDIVSGRAMTGPDPDPAPLYALGFALHHVLDRNLHPYVHSRAGFGKWDHQRFEIMLDTLLVRELLQLDTWRTPVWRELDTRSGLPEAIVDAFEQTTACHYPALAPLIEREDWERARTDMLRAQRLFHDPTGLRRLLTLGRIEPFVYKKQLPELDFLNIARRPWIDPVDDTAYHDDSVWMLWDNAIRDGAEVARAVLSWLRAEHRQAAGDRLRSSAAAEVAAAAAAE</sequence>
<accession>A0A927BZH1</accession>
<dbReference type="InterPro" id="IPR029002">
    <property type="entry name" value="PLPC/GPLD1"/>
</dbReference>
<dbReference type="Pfam" id="PF00882">
    <property type="entry name" value="Zn_dep_PLPC"/>
    <property type="match status" value="1"/>
</dbReference>
<dbReference type="AlphaFoldDB" id="A0A927BZH1"/>
<evidence type="ECO:0000313" key="2">
    <source>
        <dbReference type="EMBL" id="MBD2848440.1"/>
    </source>
</evidence>
<feature type="non-terminal residue" evidence="2">
    <location>
        <position position="302"/>
    </location>
</feature>
<comment type="caution">
    <text evidence="2">The sequence shown here is derived from an EMBL/GenBank/DDBJ whole genome shotgun (WGS) entry which is preliminary data.</text>
</comment>
<protein>
    <submittedName>
        <fullName evidence="2">Zinc dependent phospholipase C family protein</fullName>
    </submittedName>
</protein>
<dbReference type="Proteomes" id="UP000621560">
    <property type="component" value="Unassembled WGS sequence"/>
</dbReference>
<evidence type="ECO:0000313" key="3">
    <source>
        <dbReference type="Proteomes" id="UP000621560"/>
    </source>
</evidence>
<gene>
    <name evidence="2" type="ORF">IDH44_24930</name>
</gene>
<evidence type="ECO:0000259" key="1">
    <source>
        <dbReference type="Pfam" id="PF00882"/>
    </source>
</evidence>